<dbReference type="RefSeq" id="WP_127027618.1">
    <property type="nucleotide sequence ID" value="NZ_RYFG02000115.1"/>
</dbReference>
<evidence type="ECO:0000313" key="4">
    <source>
        <dbReference type="Proteomes" id="UP000733744"/>
    </source>
</evidence>
<accession>A0ABY3C6E4</accession>
<gene>
    <name evidence="3" type="ORF">EKO24_018010</name>
</gene>
<feature type="signal peptide" evidence="2">
    <location>
        <begin position="1"/>
        <end position="18"/>
    </location>
</feature>
<comment type="caution">
    <text evidence="3">The sequence shown here is derived from an EMBL/GenBank/DDBJ whole genome shotgun (WGS) entry which is preliminary data.</text>
</comment>
<reference evidence="3 4" key="1">
    <citation type="journal article" date="2019" name="Antonie Van Leeuwenhoek">
        <title>Description of 'Ca. Methylobacter oryzae' KRF1, a novel species from the environmentally important Methylobacter clade 2.</title>
        <authorList>
            <person name="Khatri K."/>
            <person name="Mohite J.A."/>
            <person name="Pandit P.S."/>
            <person name="Bahulikar R."/>
            <person name="Rahalkar M.C."/>
        </authorList>
    </citation>
    <scope>NUCLEOTIDE SEQUENCE [LARGE SCALE GENOMIC DNA]</scope>
    <source>
        <strain evidence="3 4">KRF1</strain>
    </source>
</reference>
<sequence length="199" mass="21661">MKASIHILIAIACIVLTACSTTQEIKNDVSAMPAPDKRPPISENSSQQSGQNPPLTWTKDDKTLSLVRIMDGGACKNNFQGAKGAFLVYAYPADVERIKSEKGTKIFGDFENKIQAFSLEALQDAINATNLAEDPFALGADQAQEKLTKQLSTNFRNSVAGAVKSFQQQTTLTIDIVPFAPSFTFYQQGCEATHQEPEN</sequence>
<protein>
    <recommendedName>
        <fullName evidence="5">Lipoprotein</fullName>
    </recommendedName>
</protein>
<feature type="chain" id="PRO_5046721238" description="Lipoprotein" evidence="2">
    <location>
        <begin position="19"/>
        <end position="199"/>
    </location>
</feature>
<keyword evidence="4" id="KW-1185">Reference proteome</keyword>
<feature type="region of interest" description="Disordered" evidence="1">
    <location>
        <begin position="30"/>
        <end position="58"/>
    </location>
</feature>
<evidence type="ECO:0000256" key="2">
    <source>
        <dbReference type="SAM" id="SignalP"/>
    </source>
</evidence>
<evidence type="ECO:0000256" key="1">
    <source>
        <dbReference type="SAM" id="MobiDB-lite"/>
    </source>
</evidence>
<name>A0ABY3C6E4_9GAMM</name>
<evidence type="ECO:0008006" key="5">
    <source>
        <dbReference type="Google" id="ProtNLM"/>
    </source>
</evidence>
<dbReference type="Proteomes" id="UP000733744">
    <property type="component" value="Unassembled WGS sequence"/>
</dbReference>
<keyword evidence="2" id="KW-0732">Signal</keyword>
<dbReference type="PROSITE" id="PS51257">
    <property type="entry name" value="PROKAR_LIPOPROTEIN"/>
    <property type="match status" value="1"/>
</dbReference>
<organism evidence="3 4">
    <name type="scientific">Candidatus Methylobacter oryzae</name>
    <dbReference type="NCBI Taxonomy" id="2497749"/>
    <lineage>
        <taxon>Bacteria</taxon>
        <taxon>Pseudomonadati</taxon>
        <taxon>Pseudomonadota</taxon>
        <taxon>Gammaproteobacteria</taxon>
        <taxon>Methylococcales</taxon>
        <taxon>Methylococcaceae</taxon>
        <taxon>Methylobacter</taxon>
    </lineage>
</organism>
<dbReference type="EMBL" id="RYFG02000115">
    <property type="protein sequence ID" value="TRW90850.1"/>
    <property type="molecule type" value="Genomic_DNA"/>
</dbReference>
<evidence type="ECO:0000313" key="3">
    <source>
        <dbReference type="EMBL" id="TRW90850.1"/>
    </source>
</evidence>
<proteinExistence type="predicted"/>
<feature type="compositionally biased region" description="Polar residues" evidence="1">
    <location>
        <begin position="42"/>
        <end position="55"/>
    </location>
</feature>